<dbReference type="Pfam" id="PF00412">
    <property type="entry name" value="LIM"/>
    <property type="match status" value="1"/>
</dbReference>
<proteinExistence type="predicted"/>
<dbReference type="PANTHER" id="PTHR46218">
    <property type="entry name" value="LASP"/>
    <property type="match status" value="1"/>
</dbReference>
<dbReference type="PROSITE" id="PS00478">
    <property type="entry name" value="LIM_DOMAIN_1"/>
    <property type="match status" value="1"/>
</dbReference>
<dbReference type="PROSITE" id="PS51216">
    <property type="entry name" value="NEBULIN"/>
    <property type="match status" value="2"/>
</dbReference>
<reference evidence="7" key="1">
    <citation type="submission" date="2020-11" db="EMBL/GenBank/DDBJ databases">
        <authorList>
            <person name="Tran Van P."/>
        </authorList>
    </citation>
    <scope>NUCLEOTIDE SEQUENCE</scope>
</reference>
<dbReference type="FunFam" id="2.10.110.10:FF:000087">
    <property type="entry name" value="LIM zinc-binding domain-containing Nebulette"/>
    <property type="match status" value="1"/>
</dbReference>
<evidence type="ECO:0000313" key="7">
    <source>
        <dbReference type="EMBL" id="CAD7655952.1"/>
    </source>
</evidence>
<dbReference type="Proteomes" id="UP000728032">
    <property type="component" value="Unassembled WGS sequence"/>
</dbReference>
<evidence type="ECO:0000313" key="8">
    <source>
        <dbReference type="Proteomes" id="UP000728032"/>
    </source>
</evidence>
<dbReference type="GO" id="GO:0051015">
    <property type="term" value="F:actin filament binding"/>
    <property type="evidence" value="ECO:0007669"/>
    <property type="project" value="TreeGrafter"/>
</dbReference>
<gene>
    <name evidence="7" type="ORF">ONB1V03_LOCUS12592</name>
</gene>
<dbReference type="PANTHER" id="PTHR46218:SF4">
    <property type="entry name" value="LIM AND SH3 DOMAIN PROTEIN LASP"/>
    <property type="match status" value="1"/>
</dbReference>
<dbReference type="OrthoDB" id="191061at2759"/>
<accession>A0A7R9M9Q6</accession>
<keyword evidence="4 5" id="KW-0440">LIM domain</keyword>
<dbReference type="Gene3D" id="2.10.110.10">
    <property type="entry name" value="Cysteine Rich Protein"/>
    <property type="match status" value="1"/>
</dbReference>
<keyword evidence="8" id="KW-1185">Reference proteome</keyword>
<dbReference type="InterPro" id="IPR051759">
    <property type="entry name" value="LIM-SH3_domain_protein"/>
</dbReference>
<sequence>MSAKKCSRCDKTVYPIEELKCLDKVWHKLCFKCQECGMTLNMKNYKGFNKLPYCNAHCPQARATAVADTPEARRLAENTKLQSQVRYHEDFERQKGKLTQVADDPETLRIRNISHAISNVAYHGEYEKKKQMEQKRTLGTGPPPQHTNNGLTAHTPHMPFTAPTAHIIDENKNSRQNTPNIQHNNDSINHNIRNSGDANQYHHNIGAQTLQFQPNTNKEHNAYSSKLQSTVIYTSDDGPVNENSKKVGSIADYDPINDNYGSIASGYRLDPTGAYYSG</sequence>
<dbReference type="GO" id="GO:0005737">
    <property type="term" value="C:cytoplasm"/>
    <property type="evidence" value="ECO:0007669"/>
    <property type="project" value="UniProtKB-ARBA"/>
</dbReference>
<feature type="domain" description="LIM zinc-binding" evidence="6">
    <location>
        <begin position="4"/>
        <end position="64"/>
    </location>
</feature>
<protein>
    <recommendedName>
        <fullName evidence="6">LIM zinc-binding domain-containing protein</fullName>
    </recommendedName>
</protein>
<keyword evidence="3 5" id="KW-0862">Zinc</keyword>
<dbReference type="InterPro" id="IPR001781">
    <property type="entry name" value="Znf_LIM"/>
</dbReference>
<organism evidence="7">
    <name type="scientific">Oppiella nova</name>
    <dbReference type="NCBI Taxonomy" id="334625"/>
    <lineage>
        <taxon>Eukaryota</taxon>
        <taxon>Metazoa</taxon>
        <taxon>Ecdysozoa</taxon>
        <taxon>Arthropoda</taxon>
        <taxon>Chelicerata</taxon>
        <taxon>Arachnida</taxon>
        <taxon>Acari</taxon>
        <taxon>Acariformes</taxon>
        <taxon>Sarcoptiformes</taxon>
        <taxon>Oribatida</taxon>
        <taxon>Brachypylina</taxon>
        <taxon>Oppioidea</taxon>
        <taxon>Oppiidae</taxon>
        <taxon>Oppiella</taxon>
    </lineage>
</organism>
<feature type="non-terminal residue" evidence="7">
    <location>
        <position position="1"/>
    </location>
</feature>
<evidence type="ECO:0000256" key="1">
    <source>
        <dbReference type="ARBA" id="ARBA00022723"/>
    </source>
</evidence>
<dbReference type="EMBL" id="OC925141">
    <property type="protein sequence ID" value="CAD7655952.1"/>
    <property type="molecule type" value="Genomic_DNA"/>
</dbReference>
<dbReference type="SUPFAM" id="SSF57716">
    <property type="entry name" value="Glucocorticoid receptor-like (DNA-binding domain)"/>
    <property type="match status" value="1"/>
</dbReference>
<dbReference type="Pfam" id="PF00880">
    <property type="entry name" value="Nebulin"/>
    <property type="match status" value="1"/>
</dbReference>
<evidence type="ECO:0000259" key="6">
    <source>
        <dbReference type="PROSITE" id="PS50023"/>
    </source>
</evidence>
<evidence type="ECO:0000256" key="5">
    <source>
        <dbReference type="PROSITE-ProRule" id="PRU00125"/>
    </source>
</evidence>
<evidence type="ECO:0000256" key="4">
    <source>
        <dbReference type="ARBA" id="ARBA00023038"/>
    </source>
</evidence>
<dbReference type="CDD" id="cd09447">
    <property type="entry name" value="LIM_LASP"/>
    <property type="match status" value="1"/>
</dbReference>
<dbReference type="GO" id="GO:0046872">
    <property type="term" value="F:metal ion binding"/>
    <property type="evidence" value="ECO:0007669"/>
    <property type="project" value="UniProtKB-KW"/>
</dbReference>
<name>A0A7R9M9Q6_9ACAR</name>
<dbReference type="SMART" id="SM00227">
    <property type="entry name" value="NEBU"/>
    <property type="match status" value="2"/>
</dbReference>
<dbReference type="EMBL" id="CAJPVJ010010316">
    <property type="protein sequence ID" value="CAG2173139.1"/>
    <property type="molecule type" value="Genomic_DNA"/>
</dbReference>
<dbReference type="SMART" id="SM00132">
    <property type="entry name" value="LIM"/>
    <property type="match status" value="1"/>
</dbReference>
<dbReference type="PROSITE" id="PS50023">
    <property type="entry name" value="LIM_DOMAIN_2"/>
    <property type="match status" value="1"/>
</dbReference>
<evidence type="ECO:0000256" key="2">
    <source>
        <dbReference type="ARBA" id="ARBA00022737"/>
    </source>
</evidence>
<dbReference type="GO" id="GO:0005925">
    <property type="term" value="C:focal adhesion"/>
    <property type="evidence" value="ECO:0007669"/>
    <property type="project" value="TreeGrafter"/>
</dbReference>
<dbReference type="AlphaFoldDB" id="A0A7R9M9Q6"/>
<evidence type="ECO:0000256" key="3">
    <source>
        <dbReference type="ARBA" id="ARBA00022833"/>
    </source>
</evidence>
<dbReference type="InterPro" id="IPR000900">
    <property type="entry name" value="Nebulin_repeat"/>
</dbReference>
<keyword evidence="1 5" id="KW-0479">Metal-binding</keyword>
<keyword evidence="2" id="KW-0677">Repeat</keyword>